<protein>
    <recommendedName>
        <fullName evidence="5">AMP-dependent synthetase/ligase domain-containing protein</fullName>
    </recommendedName>
</protein>
<dbReference type="InterPro" id="IPR025110">
    <property type="entry name" value="AMP-bd_C"/>
</dbReference>
<dbReference type="OrthoDB" id="6509636at2759"/>
<dbReference type="Gene3D" id="3.40.50.12780">
    <property type="entry name" value="N-terminal domain of ligase-like"/>
    <property type="match status" value="1"/>
</dbReference>
<dbReference type="PANTHER" id="PTHR24096">
    <property type="entry name" value="LONG-CHAIN-FATTY-ACID--COA LIGASE"/>
    <property type="match status" value="1"/>
</dbReference>
<name>A0A517L5F7_9PEZI</name>
<dbReference type="Pfam" id="PF13193">
    <property type="entry name" value="AMP-binding_C"/>
    <property type="match status" value="1"/>
</dbReference>
<evidence type="ECO:0000259" key="2">
    <source>
        <dbReference type="Pfam" id="PF13193"/>
    </source>
</evidence>
<dbReference type="InterPro" id="IPR000873">
    <property type="entry name" value="AMP-dep_synth/lig_dom"/>
</dbReference>
<dbReference type="GO" id="GO:0016405">
    <property type="term" value="F:CoA-ligase activity"/>
    <property type="evidence" value="ECO:0007669"/>
    <property type="project" value="TreeGrafter"/>
</dbReference>
<dbReference type="Proteomes" id="UP000316270">
    <property type="component" value="Chromosome 5"/>
</dbReference>
<dbReference type="STRING" id="50376.A0A517L5F7"/>
<dbReference type="EMBL" id="CP042189">
    <property type="protein sequence ID" value="QDS70873.1"/>
    <property type="molecule type" value="Genomic_DNA"/>
</dbReference>
<dbReference type="PANTHER" id="PTHR24096:SF265">
    <property type="entry name" value="ENZYME, PUTATIVE (AFU_ORTHOLOGUE AFUA_5G14270)-RELATED"/>
    <property type="match status" value="1"/>
</dbReference>
<keyword evidence="4" id="KW-1185">Reference proteome</keyword>
<gene>
    <name evidence="3" type="ORF">FKW77_005837</name>
</gene>
<dbReference type="SUPFAM" id="SSF56801">
    <property type="entry name" value="Acetyl-CoA synthetase-like"/>
    <property type="match status" value="1"/>
</dbReference>
<evidence type="ECO:0008006" key="5">
    <source>
        <dbReference type="Google" id="ProtNLM"/>
    </source>
</evidence>
<dbReference type="InterPro" id="IPR042099">
    <property type="entry name" value="ANL_N_sf"/>
</dbReference>
<organism evidence="3 4">
    <name type="scientific">Venturia effusa</name>
    <dbReference type="NCBI Taxonomy" id="50376"/>
    <lineage>
        <taxon>Eukaryota</taxon>
        <taxon>Fungi</taxon>
        <taxon>Dikarya</taxon>
        <taxon>Ascomycota</taxon>
        <taxon>Pezizomycotina</taxon>
        <taxon>Dothideomycetes</taxon>
        <taxon>Pleosporomycetidae</taxon>
        <taxon>Venturiales</taxon>
        <taxon>Venturiaceae</taxon>
        <taxon>Venturia</taxon>
    </lineage>
</organism>
<dbReference type="GO" id="GO:0019748">
    <property type="term" value="P:secondary metabolic process"/>
    <property type="evidence" value="ECO:0007669"/>
    <property type="project" value="TreeGrafter"/>
</dbReference>
<dbReference type="Pfam" id="PF00501">
    <property type="entry name" value="AMP-binding"/>
    <property type="match status" value="1"/>
</dbReference>
<feature type="domain" description="AMP-binding enzyme C-terminal" evidence="2">
    <location>
        <begin position="482"/>
        <end position="558"/>
    </location>
</feature>
<sequence>MRPAPKRAAPAYACVEPFTLVSLGLITCKCLLPLSWIANKDAPLLIDASSPERCLSYNEIYSTVRKITAGLRAHGVRSGDCVLVMSFNDIMWHPLYLGIIGAGAVFTGVNPATKTDKLLHLMRLTKPKLLIVEPPRLDHILPAAKTYGLADENIFFFDVRENREAKYLQRYGLRSWESLLQFGEEDWAVVSDPNNTVAHYATTSGTSGLFKAAELPHSYHVEQVRARKTVGGLSYTPRRLVALPPFHVFATPIVPASIREGIATYIMPRCILQSYVAAIRDFQISELFAPPPVIEPMAQSAKLAQSPICVAKIPCAGGVLCANCSEGALCTFENLKSVRQLWFGGDSMSYGPENPLFGVFHEDARIQPVYGMTEAGWITSGEWPERHTDDSVGRLLSMFEGVKIVDDSGEEVTEGESGEILVKGPCMMLGYIDNPEASAKAFADGGWLSTGDFGHKANGKIFFSGRKKDIIKVNAYQVSPAEVEGRLKQHYSVKDAAVIGIEGASCKGDLVRAYIVVREGTQFVEAEIKSYLKEHLSSYEIPAEFESIDSIPKSATGKIERRLLKERASEAVPLTLKREVDQSVERVSKDFSFSTAKTDSTTARSSIAGSIRTDGSITSAETTPAKSNGFSKTIASAEEGSLNRTTPRTSWRQSVAQKTSRATLEKFFSWLKGFFA</sequence>
<feature type="domain" description="AMP-dependent synthetase/ligase" evidence="1">
    <location>
        <begin position="40"/>
        <end position="431"/>
    </location>
</feature>
<dbReference type="Gene3D" id="3.30.300.30">
    <property type="match status" value="1"/>
</dbReference>
<proteinExistence type="predicted"/>
<evidence type="ECO:0000259" key="1">
    <source>
        <dbReference type="Pfam" id="PF00501"/>
    </source>
</evidence>
<reference evidence="3 4" key="1">
    <citation type="submission" date="2019-07" db="EMBL/GenBank/DDBJ databases">
        <title>Finished genome of Venturia effusa.</title>
        <authorList>
            <person name="Young C.A."/>
            <person name="Cox M.P."/>
            <person name="Ganley A.R.D."/>
            <person name="David W.J."/>
        </authorList>
    </citation>
    <scope>NUCLEOTIDE SEQUENCE [LARGE SCALE GENOMIC DNA]</scope>
    <source>
        <strain evidence="4">albino</strain>
    </source>
</reference>
<dbReference type="InterPro" id="IPR045851">
    <property type="entry name" value="AMP-bd_C_sf"/>
</dbReference>
<dbReference type="AlphaFoldDB" id="A0A517L5F7"/>
<accession>A0A517L5F7</accession>
<evidence type="ECO:0000313" key="3">
    <source>
        <dbReference type="EMBL" id="QDS70873.1"/>
    </source>
</evidence>
<evidence type="ECO:0000313" key="4">
    <source>
        <dbReference type="Proteomes" id="UP000316270"/>
    </source>
</evidence>